<evidence type="ECO:0000256" key="7">
    <source>
        <dbReference type="ARBA" id="ARBA00023157"/>
    </source>
</evidence>
<evidence type="ECO:0000256" key="9">
    <source>
        <dbReference type="PROSITE-ProRule" id="PRU00076"/>
    </source>
</evidence>
<dbReference type="PANTHER" id="PTHR10740:SF10">
    <property type="entry name" value="EPIGEN"/>
    <property type="match status" value="1"/>
</dbReference>
<dbReference type="InterPro" id="IPR000742">
    <property type="entry name" value="EGF"/>
</dbReference>
<evidence type="ECO:0000313" key="12">
    <source>
        <dbReference type="EMBL" id="KAK6494261.1"/>
    </source>
</evidence>
<evidence type="ECO:0000313" key="13">
    <source>
        <dbReference type="Proteomes" id="UP001369086"/>
    </source>
</evidence>
<dbReference type="PROSITE" id="PS00022">
    <property type="entry name" value="EGF_1"/>
    <property type="match status" value="1"/>
</dbReference>
<comment type="caution">
    <text evidence="12">The sequence shown here is derived from an EMBL/GenBank/DDBJ whole genome shotgun (WGS) entry which is preliminary data.</text>
</comment>
<name>A0ABR1AB12_HUSHU</name>
<evidence type="ECO:0000256" key="10">
    <source>
        <dbReference type="SAM" id="Phobius"/>
    </source>
</evidence>
<dbReference type="SUPFAM" id="SSF57196">
    <property type="entry name" value="EGF/Laminin"/>
    <property type="match status" value="1"/>
</dbReference>
<evidence type="ECO:0000256" key="8">
    <source>
        <dbReference type="ARBA" id="ARBA00023180"/>
    </source>
</evidence>
<accession>A0ABR1AB12</accession>
<keyword evidence="2 9" id="KW-0245">EGF-like domain</keyword>
<dbReference type="EMBL" id="JAHFZB010000001">
    <property type="protein sequence ID" value="KAK6494261.1"/>
    <property type="molecule type" value="Genomic_DNA"/>
</dbReference>
<evidence type="ECO:0000256" key="1">
    <source>
        <dbReference type="ARBA" id="ARBA00004479"/>
    </source>
</evidence>
<dbReference type="PANTHER" id="PTHR10740">
    <property type="entry name" value="TRANSFORMING GROWTH FACTOR ALPHA"/>
    <property type="match status" value="1"/>
</dbReference>
<evidence type="ECO:0000256" key="5">
    <source>
        <dbReference type="ARBA" id="ARBA00023030"/>
    </source>
</evidence>
<evidence type="ECO:0000256" key="3">
    <source>
        <dbReference type="ARBA" id="ARBA00022692"/>
    </source>
</evidence>
<protein>
    <submittedName>
        <fullName evidence="12">Epigen-like isoform X1</fullName>
    </submittedName>
</protein>
<evidence type="ECO:0000259" key="11">
    <source>
        <dbReference type="PROSITE" id="PS50026"/>
    </source>
</evidence>
<gene>
    <name evidence="12" type="ORF">HHUSO_G775</name>
</gene>
<keyword evidence="5" id="KW-0339">Growth factor</keyword>
<dbReference type="Gene3D" id="2.10.25.10">
    <property type="entry name" value="Laminin"/>
    <property type="match status" value="1"/>
</dbReference>
<feature type="transmembrane region" description="Helical" evidence="10">
    <location>
        <begin position="140"/>
        <end position="161"/>
    </location>
</feature>
<dbReference type="PROSITE" id="PS50026">
    <property type="entry name" value="EGF_3"/>
    <property type="match status" value="1"/>
</dbReference>
<organism evidence="12 13">
    <name type="scientific">Huso huso</name>
    <name type="common">Beluga</name>
    <name type="synonym">Acipenser huso</name>
    <dbReference type="NCBI Taxonomy" id="61971"/>
    <lineage>
        <taxon>Eukaryota</taxon>
        <taxon>Metazoa</taxon>
        <taxon>Chordata</taxon>
        <taxon>Craniata</taxon>
        <taxon>Vertebrata</taxon>
        <taxon>Euteleostomi</taxon>
        <taxon>Actinopterygii</taxon>
        <taxon>Chondrostei</taxon>
        <taxon>Acipenseriformes</taxon>
        <taxon>Acipenseridae</taxon>
        <taxon>Huso</taxon>
    </lineage>
</organism>
<comment type="subcellular location">
    <subcellularLocation>
        <location evidence="1">Membrane</location>
        <topology evidence="1">Single-pass type I membrane protein</topology>
    </subcellularLocation>
</comment>
<proteinExistence type="predicted"/>
<sequence length="181" mass="20158">MVGKEKAGLIHLLFFKKSKSNIMVTYGERFLLLGAVMAFTIMVACSSSTTVTEYSSENTDTLKGFEEYNDTTDNSSEMPRLLELRSPCTEDDQSFCINGICSYHRELNTPTCRCTKDYTGERCHHLLLDSHTEEGPERCIAIGVGILLLIGGTMGVLYCCITKRCKKQKSPYQICPPDSAV</sequence>
<dbReference type="Proteomes" id="UP001369086">
    <property type="component" value="Unassembled WGS sequence"/>
</dbReference>
<feature type="domain" description="EGF-like" evidence="11">
    <location>
        <begin position="84"/>
        <end position="124"/>
    </location>
</feature>
<feature type="disulfide bond" evidence="9">
    <location>
        <begin position="114"/>
        <end position="123"/>
    </location>
</feature>
<reference evidence="12 13" key="1">
    <citation type="submission" date="2021-05" db="EMBL/GenBank/DDBJ databases">
        <authorList>
            <person name="Zahm M."/>
            <person name="Klopp C."/>
            <person name="Cabau C."/>
            <person name="Kuhl H."/>
            <person name="Suciu R."/>
            <person name="Ciorpac M."/>
            <person name="Holostenco D."/>
            <person name="Gessner J."/>
            <person name="Wuertz S."/>
            <person name="Hohne C."/>
            <person name="Stock M."/>
            <person name="Gislard M."/>
            <person name="Lluch J."/>
            <person name="Milhes M."/>
            <person name="Lampietro C."/>
            <person name="Lopez Roques C."/>
            <person name="Donnadieu C."/>
            <person name="Du K."/>
            <person name="Schartl M."/>
            <person name="Guiguen Y."/>
        </authorList>
    </citation>
    <scope>NUCLEOTIDE SEQUENCE [LARGE SCALE GENOMIC DNA]</scope>
    <source>
        <strain evidence="12">Hh-F2</strain>
        <tissue evidence="12">Blood</tissue>
    </source>
</reference>
<keyword evidence="13" id="KW-1185">Reference proteome</keyword>
<keyword evidence="3 10" id="KW-0812">Transmembrane</keyword>
<comment type="caution">
    <text evidence="9">Lacks conserved residue(s) required for the propagation of feature annotation.</text>
</comment>
<keyword evidence="8" id="KW-0325">Glycoprotein</keyword>
<evidence type="ECO:0000256" key="6">
    <source>
        <dbReference type="ARBA" id="ARBA00023136"/>
    </source>
</evidence>
<evidence type="ECO:0000256" key="4">
    <source>
        <dbReference type="ARBA" id="ARBA00022989"/>
    </source>
</evidence>
<keyword evidence="7 9" id="KW-1015">Disulfide bond</keyword>
<keyword evidence="6 10" id="KW-0472">Membrane</keyword>
<evidence type="ECO:0000256" key="2">
    <source>
        <dbReference type="ARBA" id="ARBA00022536"/>
    </source>
</evidence>
<keyword evidence="4 10" id="KW-1133">Transmembrane helix</keyword>
<feature type="transmembrane region" description="Helical" evidence="10">
    <location>
        <begin position="30"/>
        <end position="51"/>
    </location>
</feature>